<dbReference type="Ensembl" id="ENSELUT00000015186.3">
    <property type="protein sequence ID" value="ENSELUP00000027734.2"/>
    <property type="gene ID" value="ENSELUG00000004102.3"/>
</dbReference>
<feature type="compositionally biased region" description="Polar residues" evidence="1">
    <location>
        <begin position="182"/>
        <end position="200"/>
    </location>
</feature>
<organism evidence="2 3">
    <name type="scientific">Esox lucius</name>
    <name type="common">Northern pike</name>
    <dbReference type="NCBI Taxonomy" id="8010"/>
    <lineage>
        <taxon>Eukaryota</taxon>
        <taxon>Metazoa</taxon>
        <taxon>Chordata</taxon>
        <taxon>Craniata</taxon>
        <taxon>Vertebrata</taxon>
        <taxon>Euteleostomi</taxon>
        <taxon>Actinopterygii</taxon>
        <taxon>Neopterygii</taxon>
        <taxon>Teleostei</taxon>
        <taxon>Protacanthopterygii</taxon>
        <taxon>Esociformes</taxon>
        <taxon>Esocidae</taxon>
        <taxon>Esox</taxon>
    </lineage>
</organism>
<proteinExistence type="predicted"/>
<feature type="compositionally biased region" description="Basic and acidic residues" evidence="1">
    <location>
        <begin position="53"/>
        <end position="63"/>
    </location>
</feature>
<dbReference type="Proteomes" id="UP000265140">
    <property type="component" value="Chromosome 13"/>
</dbReference>
<feature type="compositionally biased region" description="Low complexity" evidence="1">
    <location>
        <begin position="71"/>
        <end position="81"/>
    </location>
</feature>
<feature type="compositionally biased region" description="Basic and acidic residues" evidence="1">
    <location>
        <begin position="324"/>
        <end position="333"/>
    </location>
</feature>
<dbReference type="PANTHER" id="PTHR32061">
    <property type="entry name" value="NMDA RECEPTOR SYNAPTONUCLEAR SIGNALING AND NEURONAL MIGRATION FACTOR"/>
    <property type="match status" value="1"/>
</dbReference>
<reference evidence="3" key="1">
    <citation type="journal article" date="2014" name="PLoS ONE">
        <title>The genome and linkage map of the northern pike (Esox lucius): conserved synteny revealed between the salmonid sister group and the Neoteleostei.</title>
        <authorList>
            <person name="Rondeau E.B."/>
            <person name="Minkley D.R."/>
            <person name="Leong J.S."/>
            <person name="Messmer A.M."/>
            <person name="Jantzen J.R."/>
            <person name="von Schalburg K.R."/>
            <person name="Lemon C."/>
            <person name="Bird N.H."/>
            <person name="Koop B.F."/>
        </authorList>
    </citation>
    <scope>NUCLEOTIDE SEQUENCE</scope>
</reference>
<feature type="compositionally biased region" description="Polar residues" evidence="1">
    <location>
        <begin position="98"/>
        <end position="110"/>
    </location>
</feature>
<accession>A0A3P8ZFX1</accession>
<reference evidence="2" key="3">
    <citation type="submission" date="2025-08" db="UniProtKB">
        <authorList>
            <consortium name="Ensembl"/>
        </authorList>
    </citation>
    <scope>IDENTIFICATION</scope>
</reference>
<feature type="region of interest" description="Disordered" evidence="1">
    <location>
        <begin position="48"/>
        <end position="129"/>
    </location>
</feature>
<dbReference type="AlphaFoldDB" id="A0A3P8ZFX1"/>
<name>A0A3P8ZFX1_ESOLU</name>
<evidence type="ECO:0000256" key="1">
    <source>
        <dbReference type="SAM" id="MobiDB-lite"/>
    </source>
</evidence>
<feature type="compositionally biased region" description="Polar residues" evidence="1">
    <location>
        <begin position="120"/>
        <end position="129"/>
    </location>
</feature>
<feature type="region of interest" description="Disordered" evidence="1">
    <location>
        <begin position="163"/>
        <end position="212"/>
    </location>
</feature>
<dbReference type="InterPro" id="IPR033374">
    <property type="entry name" value="NSMF"/>
</dbReference>
<keyword evidence="3" id="KW-1185">Reference proteome</keyword>
<feature type="region of interest" description="Disordered" evidence="1">
    <location>
        <begin position="306"/>
        <end position="333"/>
    </location>
</feature>
<reference evidence="2" key="4">
    <citation type="submission" date="2025-09" db="UniProtKB">
        <authorList>
            <consortium name="Ensembl"/>
        </authorList>
    </citation>
    <scope>IDENTIFICATION</scope>
</reference>
<evidence type="ECO:0000313" key="2">
    <source>
        <dbReference type="Ensembl" id="ENSELUP00000027734.2"/>
    </source>
</evidence>
<evidence type="ECO:0000313" key="3">
    <source>
        <dbReference type="Proteomes" id="UP000265140"/>
    </source>
</evidence>
<dbReference type="GO" id="GO:0048168">
    <property type="term" value="P:regulation of neuronal synaptic plasticity"/>
    <property type="evidence" value="ECO:0007669"/>
    <property type="project" value="InterPro"/>
</dbReference>
<feature type="compositionally biased region" description="Basic and acidic residues" evidence="1">
    <location>
        <begin position="233"/>
        <end position="262"/>
    </location>
</feature>
<sequence>ISPLISQKLCWLPDVCSNVAKALREQSFCPLSHSLSPTLPVDHLLSETFIGPDTDRPDSRPDHSLQPQDHSLQPQPSILQPQPSPSQPTGPSKRRLSTALSAERSFSSEEPQPPPRSAEGSVTSLKPTSQRVYTITRKAGMLGGQGSEESLELEVLKGVREQPLKHHRSGGNHHRSNHSHGLQNHASHSQPLQSSGSAHNIRSWGVKNGGSREDCTPDCVTCIRAPCQSQRSLDLEMPPHDASRQRKKLERMYSEDRDREDTPNSWFPKENMFSFQTATTTMQANFRKHLRMVGSRRMKAQTYADRRAKSFNRSWSDPTPTKPDSLHGSRDSGDMQCLSGTLDECSQEDADWEEEREMERAACHGEDFIPPKIMLISSKVPKAEYVPNIIRRDDPSIIPILYDHEHATFDDILEEIEKKLTAYRKGCKIWNMLIFCQGGPGHLYLLKNKVATFAKVEKEDDMIQFWKKLSRFMSKLNPEPNLIHIMGCYVLGNANGDKLIQNLKRLMRPHAIEFKSPLELSAQGKEMIEMYFDFRLFRLWKTRQHSKMLDYDDLL</sequence>
<reference evidence="2" key="2">
    <citation type="submission" date="2020-02" db="EMBL/GenBank/DDBJ databases">
        <title>Esox lucius (northern pike) genome, fEsoLuc1, primary haplotype.</title>
        <authorList>
            <person name="Myers G."/>
            <person name="Karagic N."/>
            <person name="Meyer A."/>
            <person name="Pippel M."/>
            <person name="Reichard M."/>
            <person name="Winkler S."/>
            <person name="Tracey A."/>
            <person name="Sims Y."/>
            <person name="Howe K."/>
            <person name="Rhie A."/>
            <person name="Formenti G."/>
            <person name="Durbin R."/>
            <person name="Fedrigo O."/>
            <person name="Jarvis E.D."/>
        </authorList>
    </citation>
    <scope>NUCLEOTIDE SEQUENCE [LARGE SCALE GENOMIC DNA]</scope>
</reference>
<protein>
    <submittedName>
        <fullName evidence="2">Uncharacterized protein</fullName>
    </submittedName>
</protein>
<feature type="compositionally biased region" description="Basic residues" evidence="1">
    <location>
        <begin position="165"/>
        <end position="178"/>
    </location>
</feature>
<dbReference type="GeneTree" id="ENSGT00390000000459"/>
<feature type="region of interest" description="Disordered" evidence="1">
    <location>
        <begin position="233"/>
        <end position="269"/>
    </location>
</feature>
<dbReference type="GO" id="GO:2001222">
    <property type="term" value="P:regulation of neuron migration"/>
    <property type="evidence" value="ECO:0007669"/>
    <property type="project" value="InterPro"/>
</dbReference>
<dbReference type="Bgee" id="ENSELUG00000004102">
    <property type="expression patterns" value="Expressed in brain and 5 other cell types or tissues"/>
</dbReference>